<dbReference type="Gene3D" id="1.10.110.10">
    <property type="entry name" value="Plant lipid-transfer and hydrophobic proteins"/>
    <property type="match status" value="1"/>
</dbReference>
<evidence type="ECO:0000256" key="4">
    <source>
        <dbReference type="ARBA" id="ARBA00023157"/>
    </source>
</evidence>
<dbReference type="EMBL" id="CM007892">
    <property type="protein sequence ID" value="OTG32665.1"/>
    <property type="molecule type" value="Genomic_DNA"/>
</dbReference>
<dbReference type="InterPro" id="IPR000528">
    <property type="entry name" value="Plant_nsLTP"/>
</dbReference>
<sequence length="114" mass="11601">MARMTMMVLCVVVTCMVVAAPYADAISCGQVTGKLVSCYGYLTKGGDVPPACCSGVKGLNSLAKTTADRQAICNCLKSAASSNINAGNAASLPGKCGVNIPYKISPSTDCTKVQ</sequence>
<keyword evidence="2 5" id="KW-0813">Transport</keyword>
<dbReference type="Pfam" id="PF00234">
    <property type="entry name" value="Tryp_alpha_amyl"/>
    <property type="match status" value="1"/>
</dbReference>
<dbReference type="OMA" id="CMKSTAN"/>
<reference evidence="8" key="3">
    <citation type="submission" date="2020-06" db="EMBL/GenBank/DDBJ databases">
        <title>Helianthus annuus Genome sequencing and assembly Release 2.</title>
        <authorList>
            <person name="Gouzy J."/>
            <person name="Langlade N."/>
            <person name="Munos S."/>
        </authorList>
    </citation>
    <scope>NUCLEOTIDE SEQUENCE</scope>
    <source>
        <tissue evidence="8">Leaves</tissue>
    </source>
</reference>
<comment type="function">
    <text evidence="5">Plant non-specific lipid-transfer proteins transfer phospholipids as well as galactolipids across membranes. May play a role in wax or cutin deposition in the cell walls of expanding epidermal cells and certain secretory tissues.</text>
</comment>
<dbReference type="PRINTS" id="PR00382">
    <property type="entry name" value="LIPIDTRNSFER"/>
</dbReference>
<dbReference type="OrthoDB" id="1890443at2759"/>
<dbReference type="FunCoup" id="A0A251VAR0">
    <property type="interactions" value="1972"/>
</dbReference>
<feature type="chain" id="PRO_5012445423" description="Non-specific lipid-transfer protein" evidence="6">
    <location>
        <begin position="26"/>
        <end position="114"/>
    </location>
</feature>
<dbReference type="PANTHER" id="PTHR33076">
    <property type="entry name" value="NON-SPECIFIC LIPID-TRANSFER PROTEIN 2-RELATED"/>
    <property type="match status" value="1"/>
</dbReference>
<feature type="domain" description="Bifunctional inhibitor/plant lipid transfer protein/seed storage helical" evidence="7">
    <location>
        <begin position="28"/>
        <end position="110"/>
    </location>
</feature>
<keyword evidence="3 5" id="KW-0446">Lipid-binding</keyword>
<evidence type="ECO:0000256" key="3">
    <source>
        <dbReference type="ARBA" id="ARBA00023121"/>
    </source>
</evidence>
<name>A0A251VAR0_HELAN</name>
<proteinExistence type="inferred from homology"/>
<dbReference type="InParanoid" id="A0A251VAR0"/>
<dbReference type="InterPro" id="IPR036312">
    <property type="entry name" value="Bifun_inhib/LTP/seed_sf"/>
</dbReference>
<dbReference type="PROSITE" id="PS00597">
    <property type="entry name" value="PLANT_LTP"/>
    <property type="match status" value="1"/>
</dbReference>
<keyword evidence="4" id="KW-1015">Disulfide bond</keyword>
<reference evidence="8 10" key="1">
    <citation type="journal article" date="2017" name="Nature">
        <title>The sunflower genome provides insights into oil metabolism, flowering and Asterid evolution.</title>
        <authorList>
            <person name="Badouin H."/>
            <person name="Gouzy J."/>
            <person name="Grassa C.J."/>
            <person name="Murat F."/>
            <person name="Staton S.E."/>
            <person name="Cottret L."/>
            <person name="Lelandais-Briere C."/>
            <person name="Owens G.L."/>
            <person name="Carrere S."/>
            <person name="Mayjonade B."/>
            <person name="Legrand L."/>
            <person name="Gill N."/>
            <person name="Kane N.C."/>
            <person name="Bowers J.E."/>
            <person name="Hubner S."/>
            <person name="Bellec A."/>
            <person name="Berard A."/>
            <person name="Berges H."/>
            <person name="Blanchet N."/>
            <person name="Boniface M.C."/>
            <person name="Brunel D."/>
            <person name="Catrice O."/>
            <person name="Chaidir N."/>
            <person name="Claudel C."/>
            <person name="Donnadieu C."/>
            <person name="Faraut T."/>
            <person name="Fievet G."/>
            <person name="Helmstetter N."/>
            <person name="King M."/>
            <person name="Knapp S.J."/>
            <person name="Lai Z."/>
            <person name="Le Paslier M.C."/>
            <person name="Lippi Y."/>
            <person name="Lorenzon L."/>
            <person name="Mandel J.R."/>
            <person name="Marage G."/>
            <person name="Marchand G."/>
            <person name="Marquand E."/>
            <person name="Bret-Mestries E."/>
            <person name="Morien E."/>
            <person name="Nambeesan S."/>
            <person name="Nguyen T."/>
            <person name="Pegot-Espagnet P."/>
            <person name="Pouilly N."/>
            <person name="Raftis F."/>
            <person name="Sallet E."/>
            <person name="Schiex T."/>
            <person name="Thomas J."/>
            <person name="Vandecasteele C."/>
            <person name="Vares D."/>
            <person name="Vear F."/>
            <person name="Vautrin S."/>
            <person name="Crespi M."/>
            <person name="Mangin B."/>
            <person name="Burke J.M."/>
            <person name="Salse J."/>
            <person name="Munos S."/>
            <person name="Vincourt P."/>
            <person name="Rieseberg L.H."/>
            <person name="Langlade N.B."/>
        </authorList>
    </citation>
    <scope>NUCLEOTIDE SEQUENCE [LARGE SCALE GENOMIC DNA]</scope>
    <source>
        <strain evidence="10">cv. SF193</strain>
        <tissue evidence="8">Leaves</tissue>
    </source>
</reference>
<dbReference type="InterPro" id="IPR016140">
    <property type="entry name" value="Bifunc_inhib/LTP/seed_store"/>
</dbReference>
<gene>
    <name evidence="9" type="ORF">HannXRQ_Chr03g0089201</name>
    <name evidence="8" type="ORF">HanXRQr2_Chr03g0133521</name>
</gene>
<evidence type="ECO:0000313" key="9">
    <source>
        <dbReference type="EMBL" id="OTG32665.1"/>
    </source>
</evidence>
<accession>A0A251VAR0</accession>
<keyword evidence="10" id="KW-1185">Reference proteome</keyword>
<evidence type="ECO:0000313" key="8">
    <source>
        <dbReference type="EMBL" id="KAF5816362.1"/>
    </source>
</evidence>
<keyword evidence="6" id="KW-0732">Signal</keyword>
<evidence type="ECO:0000256" key="5">
    <source>
        <dbReference type="RuleBase" id="RU000628"/>
    </source>
</evidence>
<evidence type="ECO:0000259" key="7">
    <source>
        <dbReference type="SMART" id="SM00499"/>
    </source>
</evidence>
<dbReference type="Gramene" id="mRNA:HanXRQr2_Chr03g0133521">
    <property type="protein sequence ID" value="mRNA:HanXRQr2_Chr03g0133521"/>
    <property type="gene ID" value="HanXRQr2_Chr03g0133521"/>
</dbReference>
<dbReference type="SMART" id="SM00499">
    <property type="entry name" value="AAI"/>
    <property type="match status" value="1"/>
</dbReference>
<dbReference type="GO" id="GO:0006869">
    <property type="term" value="P:lipid transport"/>
    <property type="evidence" value="ECO:0007669"/>
    <property type="project" value="InterPro"/>
</dbReference>
<dbReference type="EMBL" id="MNCJ02000318">
    <property type="protein sequence ID" value="KAF5816362.1"/>
    <property type="molecule type" value="Genomic_DNA"/>
</dbReference>
<protein>
    <recommendedName>
        <fullName evidence="5">Non-specific lipid-transfer protein</fullName>
    </recommendedName>
</protein>
<dbReference type="CDD" id="cd01960">
    <property type="entry name" value="nsLTP1"/>
    <property type="match status" value="1"/>
</dbReference>
<evidence type="ECO:0000256" key="1">
    <source>
        <dbReference type="ARBA" id="ARBA00009748"/>
    </source>
</evidence>
<dbReference type="SUPFAM" id="SSF47699">
    <property type="entry name" value="Bifunctional inhibitor/lipid-transfer protein/seed storage 2S albumin"/>
    <property type="match status" value="1"/>
</dbReference>
<comment type="similarity">
    <text evidence="1 5">Belongs to the plant LTP family.</text>
</comment>
<reference evidence="9" key="2">
    <citation type="submission" date="2017-02" db="EMBL/GenBank/DDBJ databases">
        <title>Sunflower complete genome.</title>
        <authorList>
            <person name="Langlade N."/>
            <person name="Munos S."/>
        </authorList>
    </citation>
    <scope>NUCLEOTIDE SEQUENCE [LARGE SCALE GENOMIC DNA]</scope>
    <source>
        <tissue evidence="9">Leaves</tissue>
    </source>
</reference>
<feature type="signal peptide" evidence="6">
    <location>
        <begin position="1"/>
        <end position="25"/>
    </location>
</feature>
<evidence type="ECO:0000313" key="10">
    <source>
        <dbReference type="Proteomes" id="UP000215914"/>
    </source>
</evidence>
<dbReference type="GO" id="GO:0008289">
    <property type="term" value="F:lipid binding"/>
    <property type="evidence" value="ECO:0007669"/>
    <property type="project" value="UniProtKB-KW"/>
</dbReference>
<evidence type="ECO:0000256" key="2">
    <source>
        <dbReference type="ARBA" id="ARBA00022448"/>
    </source>
</evidence>
<organism evidence="9 10">
    <name type="scientific">Helianthus annuus</name>
    <name type="common">Common sunflower</name>
    <dbReference type="NCBI Taxonomy" id="4232"/>
    <lineage>
        <taxon>Eukaryota</taxon>
        <taxon>Viridiplantae</taxon>
        <taxon>Streptophyta</taxon>
        <taxon>Embryophyta</taxon>
        <taxon>Tracheophyta</taxon>
        <taxon>Spermatophyta</taxon>
        <taxon>Magnoliopsida</taxon>
        <taxon>eudicotyledons</taxon>
        <taxon>Gunneridae</taxon>
        <taxon>Pentapetalae</taxon>
        <taxon>asterids</taxon>
        <taxon>campanulids</taxon>
        <taxon>Asterales</taxon>
        <taxon>Asteraceae</taxon>
        <taxon>Asteroideae</taxon>
        <taxon>Heliantheae alliance</taxon>
        <taxon>Heliantheae</taxon>
        <taxon>Helianthus</taxon>
    </lineage>
</organism>
<dbReference type="Proteomes" id="UP000215914">
    <property type="component" value="Chromosome 3"/>
</dbReference>
<dbReference type="FunFam" id="1.10.110.10:FF:000002">
    <property type="entry name" value="Non-specific lipid-transfer protein"/>
    <property type="match status" value="1"/>
</dbReference>
<evidence type="ECO:0000256" key="6">
    <source>
        <dbReference type="SAM" id="SignalP"/>
    </source>
</evidence>
<dbReference type="AlphaFoldDB" id="A0A251VAR0"/>